<proteinExistence type="predicted"/>
<comment type="caution">
    <text evidence="1">The sequence shown here is derived from an EMBL/GenBank/DDBJ whole genome shotgun (WGS) entry which is preliminary data.</text>
</comment>
<evidence type="ECO:0000313" key="2">
    <source>
        <dbReference type="Proteomes" id="UP001054945"/>
    </source>
</evidence>
<dbReference type="EMBL" id="BPLR01014502">
    <property type="protein sequence ID" value="GIY69186.1"/>
    <property type="molecule type" value="Genomic_DNA"/>
</dbReference>
<evidence type="ECO:0000313" key="1">
    <source>
        <dbReference type="EMBL" id="GIY69186.1"/>
    </source>
</evidence>
<sequence>MVNKVRVNTTFDITLTGNTVLPKGSLNGLVVDELCIDDPQTQVEEGAFEGCSSSNNFCTNQLYKGECR</sequence>
<dbReference type="AlphaFoldDB" id="A0AAV4VFP8"/>
<reference evidence="1 2" key="1">
    <citation type="submission" date="2021-06" db="EMBL/GenBank/DDBJ databases">
        <title>Caerostris extrusa draft genome.</title>
        <authorList>
            <person name="Kono N."/>
            <person name="Arakawa K."/>
        </authorList>
    </citation>
    <scope>NUCLEOTIDE SEQUENCE [LARGE SCALE GENOMIC DNA]</scope>
</reference>
<protein>
    <submittedName>
        <fullName evidence="1">Uncharacterized protein</fullName>
    </submittedName>
</protein>
<accession>A0AAV4VFP8</accession>
<gene>
    <name evidence="1" type="ORF">CEXT_722631</name>
</gene>
<name>A0AAV4VFP8_CAEEX</name>
<dbReference type="Proteomes" id="UP001054945">
    <property type="component" value="Unassembled WGS sequence"/>
</dbReference>
<organism evidence="1 2">
    <name type="scientific">Caerostris extrusa</name>
    <name type="common">Bark spider</name>
    <name type="synonym">Caerostris bankana</name>
    <dbReference type="NCBI Taxonomy" id="172846"/>
    <lineage>
        <taxon>Eukaryota</taxon>
        <taxon>Metazoa</taxon>
        <taxon>Ecdysozoa</taxon>
        <taxon>Arthropoda</taxon>
        <taxon>Chelicerata</taxon>
        <taxon>Arachnida</taxon>
        <taxon>Araneae</taxon>
        <taxon>Araneomorphae</taxon>
        <taxon>Entelegynae</taxon>
        <taxon>Araneoidea</taxon>
        <taxon>Araneidae</taxon>
        <taxon>Caerostris</taxon>
    </lineage>
</organism>
<keyword evidence="2" id="KW-1185">Reference proteome</keyword>